<gene>
    <name evidence="3" type="ORF">PSON_ATCC_30995.1.T0030085</name>
</gene>
<feature type="coiled-coil region" evidence="1">
    <location>
        <begin position="654"/>
        <end position="681"/>
    </location>
</feature>
<evidence type="ECO:0000256" key="2">
    <source>
        <dbReference type="SAM" id="MobiDB-lite"/>
    </source>
</evidence>
<comment type="caution">
    <text evidence="3">The sequence shown here is derived from an EMBL/GenBank/DDBJ whole genome shotgun (WGS) entry which is preliminary data.</text>
</comment>
<keyword evidence="1" id="KW-0175">Coiled coil</keyword>
<protein>
    <submittedName>
        <fullName evidence="3">Uncharacterized protein</fullName>
    </submittedName>
</protein>
<dbReference type="Proteomes" id="UP000692954">
    <property type="component" value="Unassembled WGS sequence"/>
</dbReference>
<keyword evidence="4" id="KW-1185">Reference proteome</keyword>
<dbReference type="EMBL" id="CAJJDN010000003">
    <property type="protein sequence ID" value="CAD8048134.1"/>
    <property type="molecule type" value="Genomic_DNA"/>
</dbReference>
<proteinExistence type="predicted"/>
<accession>A0A8S1JYP1</accession>
<evidence type="ECO:0000313" key="3">
    <source>
        <dbReference type="EMBL" id="CAD8048134.1"/>
    </source>
</evidence>
<reference evidence="3" key="1">
    <citation type="submission" date="2021-01" db="EMBL/GenBank/DDBJ databases">
        <authorList>
            <consortium name="Genoscope - CEA"/>
            <person name="William W."/>
        </authorList>
    </citation>
    <scope>NUCLEOTIDE SEQUENCE</scope>
</reference>
<evidence type="ECO:0000313" key="4">
    <source>
        <dbReference type="Proteomes" id="UP000692954"/>
    </source>
</evidence>
<name>A0A8S1JYP1_9CILI</name>
<feature type="compositionally biased region" description="Basic and acidic residues" evidence="2">
    <location>
        <begin position="155"/>
        <end position="168"/>
    </location>
</feature>
<organism evidence="3 4">
    <name type="scientific">Paramecium sonneborni</name>
    <dbReference type="NCBI Taxonomy" id="65129"/>
    <lineage>
        <taxon>Eukaryota</taxon>
        <taxon>Sar</taxon>
        <taxon>Alveolata</taxon>
        <taxon>Ciliophora</taxon>
        <taxon>Intramacronucleata</taxon>
        <taxon>Oligohymenophorea</taxon>
        <taxon>Peniculida</taxon>
        <taxon>Parameciidae</taxon>
        <taxon>Paramecium</taxon>
    </lineage>
</organism>
<feature type="region of interest" description="Disordered" evidence="2">
    <location>
        <begin position="155"/>
        <end position="177"/>
    </location>
</feature>
<dbReference type="OrthoDB" id="296665at2759"/>
<evidence type="ECO:0000256" key="1">
    <source>
        <dbReference type="SAM" id="Coils"/>
    </source>
</evidence>
<sequence length="1843" mass="219944">MKPYFNKGKAELTRSNYLKKLQNLQISITTLPNSGIQVKTPNVSINNNSFKILSQQTTPKTIQENNFFSSRDFDVNELKKQHIRTQSQIEGLLLRTQLVETVRQRTASTFIKKAKAEIKPAKVYRIIQQMNQEDELRKQEKQKKIQLMKQIEMEKREKEKQNEQRESTPKINSLTSILSKKSNPSKYKLLKVSLNIIEKSKDKIQIEQIHEDSVQMIQTTKIKEKQTDTTFKISTIITALMFQRLHSKITSPKLARLVSKHYLSLINYRKIEERLLALTSSPSMKYIQNVLHQDDVLSNAIKVVQVREIQKRLNEGLSQRRKASKIIFQKKSSRELRAEDIFSEKVLKRVRFIQMCFRMKVFKFNKKSIAASKTIDKVRKSTKVKAFKRRLGDIIFMSENVPVFQLQQEKKEQEEKEKEKIQIDDKKENLGVFGMLWKAQNKFKNFCRHPGLKIPSKTCDDWVKHIQTLYYPSFRYISVFYRNIVVWSVSYYDVTYDKSCIALFFKGEGRQQYHFRLDIPLVTMPDFEVNKNCTTVWPTVKDYLIIYLRQKGQLALLNKEALPSAKVYKTSFIQGLSLKSRRKLTDLDVQSIVETQKIINYLQNNQIVKIKKKIGTTYDLLPQLSETIDQDLIKQYIINLPLIRLILIDILVKEQKILENKRKLNQDSQNLSQEYINYIQNNSQILNSILQFRFVHNCSEFFYDQLITKINHQKIKKIFIQSSFLDINEILIQSNDALLGQVSKICQLSIHICYTGNVILDKLLLDVDRMRPRYETKNEVEELFQINTQNLEWIFDSSKFQLQIEALLFEKDKQHTDQVFYQTNLSRRRNERIFQPLTISVFHFEKLALAAKETIDRSIFDRFDINQILKNLIFERANYSVIISLILNNLITLNFKTRQVALKAQYQHILSTTLNFIEKMDHHSLYNTTQTYLKFSIYPHEEQDLRKIKEIQSTQSKYFEYHSIFDQQFQQIDQIEIKPEYASKQLEVAQEYNYDQKQIFWSQGVKRYDTVQHPNFVFVSLRDKFIIIIMSKQRVRMINITRLRKPLILDSNESIVFINSCKYSQQKLYQKLSLYSKVFLTLLKENCFLRIRMEKFFCKLRASLPNYSKIKAYLLSDSKELINYLNRLDFTFTFETINKAKCYANVKVFYLGKQDSFCSTRFEQIYKFDGENLFISLQIHEFDSKLKKYILIINKFDIEQRFEISNYFTPSLIYQWCQEFVVNLKFDKKFLYKTPFSVMQIIKTQQDIKLSSFWIAKRSQKCILNEYQRVHSYDYSQAKQFLSQRYKIFRVIAHYIEKFYIVKQNNQITVLNECLFLQFKNYKLIKIEFVIITIQAHTVLDLVQITYYFPKSKKRLMTNINLIQIQEMDFSLGIIFQLFNITEYLTFNDIVIQVDEIQRGSLKYRRTSKMNSQVMTKLNIMRQSIDVSQLNFTTGKSKRRQGFVAQASQINIKTKVINQAIEKNEDMCQKVFQIIEFTRLLNKGDRKNDKRYLIEIMFWKLMQQQVFQLSVRKEKRQLKSYISLFDRLVELFDNESNKKYRIIGKEYLEKKQTDENIRYNYKVQSECRNMYRDMILEQDIYMTQNLNFGKTPFVIKCNLNEISILEYLCTKQFRSDNGSRGYIEYFLERKTKSKGIDLFEPAKPILYSASSSYNIYLRYYCLANYQYKDIRINLREIMNQLVTDGLYKSQSNYMNSKINLSDIIEMCHYLTQKIKTQNYLNLARLSLIQINMLPEIQQHIISECDDQLSKENKQRSGDGFVCTQVIRTKKNPAVYQYQLFQTTRKVIINKYEIRQDYFEQKEFTYAQVTQYVHNFIFLIKAKLYYLALKRFSQCYIELQKINQ</sequence>